<evidence type="ECO:0000313" key="2">
    <source>
        <dbReference type="EMBL" id="PZE15644.1"/>
    </source>
</evidence>
<dbReference type="AlphaFoldDB" id="A0A2W1MW92"/>
<gene>
    <name evidence="2" type="ORF">DNU06_17000</name>
</gene>
<sequence>MRKKRLNKILECVSWLQANSKDDMDKKIRLLLILNLTSLVVLLFLFTIGIAYGISITGRFFERLLLVLFIVSLTMGLIISKEARSNFVYSAILPVIVFLALFFLSPIGGLHLTGIIVFNSLNAEKVYYETDSFKVVKGMSLMTDNLYEIKSKHIIYEKLEAQFQTGINLENTQIEYNDSLVEILTADSIYKIEIEN</sequence>
<organism evidence="2 3">
    <name type="scientific">Putridiphycobacter roseus</name>
    <dbReference type="NCBI Taxonomy" id="2219161"/>
    <lineage>
        <taxon>Bacteria</taxon>
        <taxon>Pseudomonadati</taxon>
        <taxon>Bacteroidota</taxon>
        <taxon>Flavobacteriia</taxon>
        <taxon>Flavobacteriales</taxon>
        <taxon>Crocinitomicaceae</taxon>
        <taxon>Putridiphycobacter</taxon>
    </lineage>
</organism>
<proteinExistence type="predicted"/>
<feature type="transmembrane region" description="Helical" evidence="1">
    <location>
        <begin position="30"/>
        <end position="54"/>
    </location>
</feature>
<dbReference type="Proteomes" id="UP000249248">
    <property type="component" value="Unassembled WGS sequence"/>
</dbReference>
<protein>
    <submittedName>
        <fullName evidence="2">Uncharacterized protein</fullName>
    </submittedName>
</protein>
<evidence type="ECO:0000313" key="3">
    <source>
        <dbReference type="Proteomes" id="UP000249248"/>
    </source>
</evidence>
<keyword evidence="1" id="KW-0472">Membrane</keyword>
<comment type="caution">
    <text evidence="2">The sequence shown here is derived from an EMBL/GenBank/DDBJ whole genome shotgun (WGS) entry which is preliminary data.</text>
</comment>
<evidence type="ECO:0000256" key="1">
    <source>
        <dbReference type="SAM" id="Phobius"/>
    </source>
</evidence>
<keyword evidence="1" id="KW-0812">Transmembrane</keyword>
<name>A0A2W1MW92_9FLAO</name>
<feature type="transmembrane region" description="Helical" evidence="1">
    <location>
        <begin position="60"/>
        <end position="79"/>
    </location>
</feature>
<feature type="transmembrane region" description="Helical" evidence="1">
    <location>
        <begin position="91"/>
        <end position="118"/>
    </location>
</feature>
<dbReference type="EMBL" id="QKSB01000022">
    <property type="protein sequence ID" value="PZE15644.1"/>
    <property type="molecule type" value="Genomic_DNA"/>
</dbReference>
<reference evidence="2 3" key="1">
    <citation type="submission" date="2018-06" db="EMBL/GenBank/DDBJ databases">
        <title>The draft genome sequence of Crocinitomix sp. SM1701.</title>
        <authorList>
            <person name="Zhang X."/>
        </authorList>
    </citation>
    <scope>NUCLEOTIDE SEQUENCE [LARGE SCALE GENOMIC DNA]</scope>
    <source>
        <strain evidence="2 3">SM1701</strain>
    </source>
</reference>
<keyword evidence="3" id="KW-1185">Reference proteome</keyword>
<keyword evidence="1" id="KW-1133">Transmembrane helix</keyword>
<accession>A0A2W1MW92</accession>